<evidence type="ECO:0000256" key="2">
    <source>
        <dbReference type="ARBA" id="ARBA00022723"/>
    </source>
</evidence>
<dbReference type="SUPFAM" id="SSF51197">
    <property type="entry name" value="Clavaminate synthase-like"/>
    <property type="match status" value="1"/>
</dbReference>
<dbReference type="PANTHER" id="PTHR20883">
    <property type="entry name" value="PHYTANOYL-COA DIOXYGENASE DOMAIN CONTAINING 1"/>
    <property type="match status" value="1"/>
</dbReference>
<evidence type="ECO:0000313" key="5">
    <source>
        <dbReference type="EMBL" id="KAI6660772.1"/>
    </source>
</evidence>
<dbReference type="PANTHER" id="PTHR20883:SF15">
    <property type="entry name" value="PHYTANOYL-COA DIOXYGENASE DOMAIN-CONTAINING PROTEIN 1"/>
    <property type="match status" value="1"/>
</dbReference>
<gene>
    <name evidence="5" type="ORF">LOD99_10220</name>
</gene>
<keyword evidence="2" id="KW-0479">Metal-binding</keyword>
<reference evidence="5 6" key="1">
    <citation type="journal article" date="2023" name="BMC Biol.">
        <title>The compact genome of the sponge Oopsacas minuta (Hexactinellida) is lacking key metazoan core genes.</title>
        <authorList>
            <person name="Santini S."/>
            <person name="Schenkelaars Q."/>
            <person name="Jourda C."/>
            <person name="Duchesne M."/>
            <person name="Belahbib H."/>
            <person name="Rocher C."/>
            <person name="Selva M."/>
            <person name="Riesgo A."/>
            <person name="Vervoort M."/>
            <person name="Leys S.P."/>
            <person name="Kodjabachian L."/>
            <person name="Le Bivic A."/>
            <person name="Borchiellini C."/>
            <person name="Claverie J.M."/>
            <person name="Renard E."/>
        </authorList>
    </citation>
    <scope>NUCLEOTIDE SEQUENCE [LARGE SCALE GENOMIC DNA]</scope>
    <source>
        <strain evidence="5">SPO-2</strain>
    </source>
</reference>
<dbReference type="AlphaFoldDB" id="A0AAV7KHH9"/>
<keyword evidence="6" id="KW-1185">Reference proteome</keyword>
<evidence type="ECO:0000256" key="4">
    <source>
        <dbReference type="ARBA" id="ARBA00038356"/>
    </source>
</evidence>
<dbReference type="Pfam" id="PF05721">
    <property type="entry name" value="PhyH"/>
    <property type="match status" value="1"/>
</dbReference>
<dbReference type="Proteomes" id="UP001165289">
    <property type="component" value="Unassembled WGS sequence"/>
</dbReference>
<name>A0AAV7KHH9_9METZ</name>
<sequence length="291" mass="32818">MSTLTIEQLDFFQKNGYLVIEDAFPIESCDKLKQQAILISNKLDIHTHPKSKFICGNEDGKSQEQNDYFINSGDKISYFFEENAFNSDGELTGPIELCLNKIGHALHTLDPEFKSLTHSPIIQEVAKSFKFKAPRIAQSMYIFKQPKIGGACNVHMDSSFLYTNPSDSLLGYWIPLDDATVENGCLSFLPGSHLTHPSVTYRMERTAPSANKLCYTGDPYVYPDEGWVPVEVKRGSLVLIHARVLHKSEANVSAKSRHAYSFHVYEAVDTEYSNLNWLQPVADTQFTSLYS</sequence>
<dbReference type="Gene3D" id="2.60.120.620">
    <property type="entry name" value="q2cbj1_9rhob like domain"/>
    <property type="match status" value="1"/>
</dbReference>
<evidence type="ECO:0000256" key="1">
    <source>
        <dbReference type="ARBA" id="ARBA00001962"/>
    </source>
</evidence>
<keyword evidence="5" id="KW-0560">Oxidoreductase</keyword>
<dbReference type="EMBL" id="JAKMXF010000024">
    <property type="protein sequence ID" value="KAI6660772.1"/>
    <property type="molecule type" value="Genomic_DNA"/>
</dbReference>
<comment type="caution">
    <text evidence="5">The sequence shown here is derived from an EMBL/GenBank/DDBJ whole genome shotgun (WGS) entry which is preliminary data.</text>
</comment>
<dbReference type="GO" id="GO:0051213">
    <property type="term" value="F:dioxygenase activity"/>
    <property type="evidence" value="ECO:0007669"/>
    <property type="project" value="UniProtKB-KW"/>
</dbReference>
<accession>A0AAV7KHH9</accession>
<dbReference type="GO" id="GO:0046872">
    <property type="term" value="F:metal ion binding"/>
    <property type="evidence" value="ECO:0007669"/>
    <property type="project" value="UniProtKB-KW"/>
</dbReference>
<evidence type="ECO:0000256" key="3">
    <source>
        <dbReference type="ARBA" id="ARBA00023004"/>
    </source>
</evidence>
<proteinExistence type="inferred from homology"/>
<dbReference type="InterPro" id="IPR008775">
    <property type="entry name" value="Phytyl_CoA_dOase-like"/>
</dbReference>
<keyword evidence="5" id="KW-0223">Dioxygenase</keyword>
<protein>
    <submittedName>
        <fullName evidence="5">Phytanoyl-CoA dioxygenase domain-containing protein 1 isoform X1</fullName>
    </submittedName>
</protein>
<comment type="similarity">
    <text evidence="4">Belongs to the PhyH family. PHYHD1 subfamily.</text>
</comment>
<comment type="cofactor">
    <cofactor evidence="1">
        <name>Fe cation</name>
        <dbReference type="ChEBI" id="CHEBI:24875"/>
    </cofactor>
</comment>
<organism evidence="5 6">
    <name type="scientific">Oopsacas minuta</name>
    <dbReference type="NCBI Taxonomy" id="111878"/>
    <lineage>
        <taxon>Eukaryota</taxon>
        <taxon>Metazoa</taxon>
        <taxon>Porifera</taxon>
        <taxon>Hexactinellida</taxon>
        <taxon>Hexasterophora</taxon>
        <taxon>Lyssacinosida</taxon>
        <taxon>Leucopsacidae</taxon>
        <taxon>Oopsacas</taxon>
    </lineage>
</organism>
<keyword evidence="3" id="KW-0408">Iron</keyword>
<evidence type="ECO:0000313" key="6">
    <source>
        <dbReference type="Proteomes" id="UP001165289"/>
    </source>
</evidence>